<protein>
    <recommendedName>
        <fullName evidence="3">DNA helicase</fullName>
        <ecNumber evidence="3">3.6.4.12</ecNumber>
    </recommendedName>
</protein>
<evidence type="ECO:0000256" key="7">
    <source>
        <dbReference type="ARBA" id="ARBA00022806"/>
    </source>
</evidence>
<name>A0A6C2YW22_9BACT</name>
<accession>A0A6C2YW22</accession>
<dbReference type="PANTHER" id="PTHR43788:SF8">
    <property type="entry name" value="DNA-BINDING PROTEIN SMUBP-2"/>
    <property type="match status" value="1"/>
</dbReference>
<dbReference type="Gene3D" id="2.40.30.270">
    <property type="match status" value="1"/>
</dbReference>
<feature type="domain" description="Helicase SMUBP-2/HCS1 1B" evidence="12">
    <location>
        <begin position="104"/>
        <end position="199"/>
    </location>
</feature>
<dbReference type="InterPro" id="IPR041679">
    <property type="entry name" value="DNA2/NAM7-like_C"/>
</dbReference>
<dbReference type="GO" id="GO:0005524">
    <property type="term" value="F:ATP binding"/>
    <property type="evidence" value="ECO:0007669"/>
    <property type="project" value="UniProtKB-KW"/>
</dbReference>
<evidence type="ECO:0000256" key="8">
    <source>
        <dbReference type="ARBA" id="ARBA00022840"/>
    </source>
</evidence>
<evidence type="ECO:0000259" key="11">
    <source>
        <dbReference type="Pfam" id="PF13087"/>
    </source>
</evidence>
<keyword evidence="7" id="KW-0347">Helicase</keyword>
<dbReference type="InterPro" id="IPR047187">
    <property type="entry name" value="SF1_C_Upf1"/>
</dbReference>
<proteinExistence type="inferred from homology"/>
<comment type="similarity">
    <text evidence="2">Belongs to the DNA2/NAM7 helicase family.</text>
</comment>
<dbReference type="GO" id="GO:0005737">
    <property type="term" value="C:cytoplasm"/>
    <property type="evidence" value="ECO:0007669"/>
    <property type="project" value="UniProtKB-SubCell"/>
</dbReference>
<comment type="subcellular location">
    <subcellularLocation>
        <location evidence="1">Cytoplasm</location>
    </subcellularLocation>
</comment>
<evidence type="ECO:0000259" key="12">
    <source>
        <dbReference type="Pfam" id="PF21138"/>
    </source>
</evidence>
<organism evidence="13">
    <name type="scientific">Tuwongella immobilis</name>
    <dbReference type="NCBI Taxonomy" id="692036"/>
    <lineage>
        <taxon>Bacteria</taxon>
        <taxon>Pseudomonadati</taxon>
        <taxon>Planctomycetota</taxon>
        <taxon>Planctomycetia</taxon>
        <taxon>Gemmatales</taxon>
        <taxon>Gemmataceae</taxon>
        <taxon>Tuwongella</taxon>
    </lineage>
</organism>
<evidence type="ECO:0000256" key="6">
    <source>
        <dbReference type="ARBA" id="ARBA00022801"/>
    </source>
</evidence>
<dbReference type="EMBL" id="LR586016">
    <property type="protein sequence ID" value="VIP05095.1"/>
    <property type="molecule type" value="Genomic_DNA"/>
</dbReference>
<dbReference type="KEGG" id="tim:GMBLW1_40980"/>
<dbReference type="GO" id="GO:0016787">
    <property type="term" value="F:hydrolase activity"/>
    <property type="evidence" value="ECO:0007669"/>
    <property type="project" value="UniProtKB-KW"/>
</dbReference>
<evidence type="ECO:0000313" key="13">
    <source>
        <dbReference type="EMBL" id="VIP05095.1"/>
    </source>
</evidence>
<evidence type="ECO:0000256" key="3">
    <source>
        <dbReference type="ARBA" id="ARBA00012551"/>
    </source>
</evidence>
<dbReference type="RefSeq" id="WP_232056342.1">
    <property type="nucleotide sequence ID" value="NZ_LR593887.1"/>
</dbReference>
<dbReference type="CDD" id="cd18808">
    <property type="entry name" value="SF1_C_Upf1"/>
    <property type="match status" value="1"/>
</dbReference>
<keyword evidence="4" id="KW-0963">Cytoplasm</keyword>
<evidence type="ECO:0000313" key="14">
    <source>
        <dbReference type="Proteomes" id="UP000464378"/>
    </source>
</evidence>
<feature type="domain" description="DNA2/NAM7 helicase helicase" evidence="10">
    <location>
        <begin position="263"/>
        <end position="481"/>
    </location>
</feature>
<evidence type="ECO:0000256" key="2">
    <source>
        <dbReference type="ARBA" id="ARBA00007913"/>
    </source>
</evidence>
<keyword evidence="14" id="KW-1185">Reference proteome</keyword>
<keyword evidence="13" id="KW-0238">DNA-binding</keyword>
<dbReference type="Pfam" id="PF03880">
    <property type="entry name" value="DbpA"/>
    <property type="match status" value="1"/>
</dbReference>
<dbReference type="EC" id="3.6.4.12" evidence="3"/>
<evidence type="ECO:0000256" key="5">
    <source>
        <dbReference type="ARBA" id="ARBA00022741"/>
    </source>
</evidence>
<gene>
    <name evidence="13" type="ORF">GMBLW1_40980</name>
</gene>
<dbReference type="InterPro" id="IPR012677">
    <property type="entry name" value="Nucleotide-bd_a/b_plait_sf"/>
</dbReference>
<dbReference type="InterPro" id="IPR005580">
    <property type="entry name" value="DbpA/CsdA_RNA-bd_dom"/>
</dbReference>
<reference evidence="13" key="1">
    <citation type="submission" date="2019-04" db="EMBL/GenBank/DDBJ databases">
        <authorList>
            <consortium name="Science for Life Laboratories"/>
        </authorList>
    </citation>
    <scope>NUCLEOTIDE SEQUENCE</scope>
    <source>
        <strain evidence="13">MBLW1</strain>
    </source>
</reference>
<evidence type="ECO:0000259" key="9">
    <source>
        <dbReference type="Pfam" id="PF03880"/>
    </source>
</evidence>
<dbReference type="Gene3D" id="3.40.50.300">
    <property type="entry name" value="P-loop containing nucleotide triphosphate hydrolases"/>
    <property type="match status" value="2"/>
</dbReference>
<dbReference type="InterPro" id="IPR027417">
    <property type="entry name" value="P-loop_NTPase"/>
</dbReference>
<feature type="domain" description="DNA2/NAM7 helicase-like C-terminal" evidence="11">
    <location>
        <begin position="491"/>
        <end position="684"/>
    </location>
</feature>
<keyword evidence="6" id="KW-0378">Hydrolase</keyword>
<dbReference type="GO" id="GO:0043139">
    <property type="term" value="F:5'-3' DNA helicase activity"/>
    <property type="evidence" value="ECO:0007669"/>
    <property type="project" value="TreeGrafter"/>
</dbReference>
<evidence type="ECO:0000259" key="10">
    <source>
        <dbReference type="Pfam" id="PF13086"/>
    </source>
</evidence>
<dbReference type="Pfam" id="PF13087">
    <property type="entry name" value="AAA_12"/>
    <property type="match status" value="1"/>
</dbReference>
<evidence type="ECO:0000256" key="4">
    <source>
        <dbReference type="ARBA" id="ARBA00022490"/>
    </source>
</evidence>
<feature type="domain" description="DEAD box helicase DbpA/CsdA RNA-binding" evidence="9">
    <location>
        <begin position="13"/>
        <end position="74"/>
    </location>
</feature>
<dbReference type="GO" id="GO:0005694">
    <property type="term" value="C:chromosome"/>
    <property type="evidence" value="ECO:0007669"/>
    <property type="project" value="UniProtKB-ARBA"/>
</dbReference>
<dbReference type="CDD" id="cd18044">
    <property type="entry name" value="DEXXQc_SMUBP2"/>
    <property type="match status" value="1"/>
</dbReference>
<dbReference type="GO" id="GO:0003677">
    <property type="term" value="F:DNA binding"/>
    <property type="evidence" value="ECO:0007669"/>
    <property type="project" value="UniProtKB-KW"/>
</dbReference>
<sequence>MAMTRVRIEGLPHQASKGELVRWLAETAQVSGSRVGRIERSGNAATVELPEHEVGRLLSKLDGAMFQTRRVRVRLDAGGSELRNSHARGGEDWFAQLRQWLEWEAEAEREQIESQSSAREGTSLRNLAIRSDDVGLGGRLLLSLGKPDPHKPLPPHAFQPGSPVLLRVDSADAPPGIRGIIAQRTPAALTVAVDVPEDGLPDGDRWRLDLAYDEVARQRQLAALDRARLARAERLAELREVLLGEREPVVGPEPEVVFFNTGLNPSQQAAVKQALAAKDVAIVHGPPGTGKTTVLVEIIRQAVARGESVLACAPSNLAVDHLLESVIRKGIAAVRLGHPARVSPELHDSTLDELAQHHPDRVQARKLVRQAFALLKQAGKWTRAKPQPGERAAMRQEARQLLGDARALERRAIERILDGAKLIGATLTGVDADTMGQRVFDWVILDEACQATEPACWIPILRAKKVVLGGDHCQLPPTVLSDAASKAGLIVSMMERLVDRFGPLITRRLNIQYRMNQAIMQFSAQEFYDGDLHADASVAEHRLVDLPAVAADAMTEMPVRFLDTAGASFEEEPEPDGPSRRNPQEARQIVAQVRALIDHGVPAGEIAVIAPYNAQVRLLREQLRDIDGLEVDSVDGFQGREKEAVLVTLVRSNSEGEIGFLGDIRRTNVAMTRARRRLFLIGDSATLAQHPFYQRMVEYLESIGAYGSIWEEMA</sequence>
<dbReference type="InterPro" id="IPR048761">
    <property type="entry name" value="SMUBP-2_HCS1_1B"/>
</dbReference>
<dbReference type="PANTHER" id="PTHR43788">
    <property type="entry name" value="DNA2/NAM7 HELICASE FAMILY MEMBER"/>
    <property type="match status" value="1"/>
</dbReference>
<dbReference type="Gene3D" id="3.30.70.330">
    <property type="match status" value="1"/>
</dbReference>
<dbReference type="InterPro" id="IPR050534">
    <property type="entry name" value="Coronavir_polyprotein_1ab"/>
</dbReference>
<dbReference type="AlphaFoldDB" id="A0A6C2YW22"/>
<dbReference type="GO" id="GO:0003723">
    <property type="term" value="F:RNA binding"/>
    <property type="evidence" value="ECO:0007669"/>
    <property type="project" value="InterPro"/>
</dbReference>
<keyword evidence="8" id="KW-0067">ATP-binding</keyword>
<evidence type="ECO:0000256" key="1">
    <source>
        <dbReference type="ARBA" id="ARBA00004496"/>
    </source>
</evidence>
<dbReference type="SUPFAM" id="SSF52540">
    <property type="entry name" value="P-loop containing nucleoside triphosphate hydrolases"/>
    <property type="match status" value="1"/>
</dbReference>
<dbReference type="Pfam" id="PF13086">
    <property type="entry name" value="AAA_11"/>
    <property type="match status" value="1"/>
</dbReference>
<keyword evidence="5" id="KW-0547">Nucleotide-binding</keyword>
<dbReference type="EMBL" id="LR593887">
    <property type="protein sequence ID" value="VTS07546.1"/>
    <property type="molecule type" value="Genomic_DNA"/>
</dbReference>
<dbReference type="FunFam" id="3.40.50.300:FF:000326">
    <property type="entry name" value="P-loop containing nucleoside triphosphate hydrolase"/>
    <property type="match status" value="1"/>
</dbReference>
<dbReference type="Proteomes" id="UP000464378">
    <property type="component" value="Chromosome"/>
</dbReference>
<dbReference type="InterPro" id="IPR041677">
    <property type="entry name" value="DNA2/NAM7_AAA_11"/>
</dbReference>
<dbReference type="InParanoid" id="A0A6C2YW22"/>
<dbReference type="Pfam" id="PF21138">
    <property type="entry name" value="SMUBP-2_HCS1_1B"/>
    <property type="match status" value="1"/>
</dbReference>